<gene>
    <name evidence="2" type="ORF">I302_04351</name>
    <name evidence="3" type="ORF">I302_100974</name>
</gene>
<reference evidence="3" key="2">
    <citation type="submission" date="2013-07" db="EMBL/GenBank/DDBJ databases">
        <authorList>
            <consortium name="The Broad Institute Genome Sequencing Platform"/>
            <person name="Cuomo C."/>
            <person name="Litvintseva A."/>
            <person name="Chen Y."/>
            <person name="Heitman J."/>
            <person name="Sun S."/>
            <person name="Springer D."/>
            <person name="Dromer F."/>
            <person name="Young S.K."/>
            <person name="Zeng Q."/>
            <person name="Gargeya S."/>
            <person name="Fitzgerald M."/>
            <person name="Abouelleil A."/>
            <person name="Alvarado L."/>
            <person name="Berlin A.M."/>
            <person name="Chapman S.B."/>
            <person name="Dewar J."/>
            <person name="Goldberg J."/>
            <person name="Griggs A."/>
            <person name="Gujja S."/>
            <person name="Hansen M."/>
            <person name="Howarth C."/>
            <person name="Imamovic A."/>
            <person name="Larimer J."/>
            <person name="McCowan C."/>
            <person name="Murphy C."/>
            <person name="Pearson M."/>
            <person name="Priest M."/>
            <person name="Roberts A."/>
            <person name="Saif S."/>
            <person name="Shea T."/>
            <person name="Sykes S."/>
            <person name="Wortman J."/>
            <person name="Nusbaum C."/>
            <person name="Birren B."/>
        </authorList>
    </citation>
    <scope>NUCLEOTIDE SEQUENCE</scope>
    <source>
        <strain evidence="3">CBS 10118</strain>
    </source>
</reference>
<feature type="region of interest" description="Disordered" evidence="1">
    <location>
        <begin position="245"/>
        <end position="351"/>
    </location>
</feature>
<evidence type="ECO:0000313" key="2">
    <source>
        <dbReference type="EMBL" id="OCF26664.1"/>
    </source>
</evidence>
<dbReference type="EMBL" id="KI894020">
    <property type="protein sequence ID" value="OCF26664.1"/>
    <property type="molecule type" value="Genomic_DNA"/>
</dbReference>
<feature type="compositionally biased region" description="Polar residues" evidence="1">
    <location>
        <begin position="21"/>
        <end position="32"/>
    </location>
</feature>
<feature type="compositionally biased region" description="Low complexity" evidence="1">
    <location>
        <begin position="248"/>
        <end position="284"/>
    </location>
</feature>
<keyword evidence="4" id="KW-1185">Reference proteome</keyword>
<feature type="region of interest" description="Disordered" evidence="1">
    <location>
        <begin position="1"/>
        <end position="51"/>
    </location>
</feature>
<dbReference type="EMBL" id="CP144541">
    <property type="protein sequence ID" value="WVW79011.1"/>
    <property type="molecule type" value="Genomic_DNA"/>
</dbReference>
<dbReference type="Proteomes" id="UP000092730">
    <property type="component" value="Chromosome 1"/>
</dbReference>
<feature type="compositionally biased region" description="Basic and acidic residues" evidence="1">
    <location>
        <begin position="384"/>
        <end position="403"/>
    </location>
</feature>
<dbReference type="OrthoDB" id="2565257at2759"/>
<feature type="compositionally biased region" description="Low complexity" evidence="1">
    <location>
        <begin position="152"/>
        <end position="169"/>
    </location>
</feature>
<protein>
    <submittedName>
        <fullName evidence="2">Uncharacterized protein</fullName>
    </submittedName>
</protein>
<feature type="compositionally biased region" description="Low complexity" evidence="1">
    <location>
        <begin position="1"/>
        <end position="20"/>
    </location>
</feature>
<reference evidence="2" key="3">
    <citation type="submission" date="2014-01" db="EMBL/GenBank/DDBJ databases">
        <title>Evolution of pathogenesis and genome organization in the Tremellales.</title>
        <authorList>
            <person name="Cuomo C."/>
            <person name="Litvintseva A."/>
            <person name="Heitman J."/>
            <person name="Chen Y."/>
            <person name="Sun S."/>
            <person name="Springer D."/>
            <person name="Dromer F."/>
            <person name="Young S."/>
            <person name="Zeng Q."/>
            <person name="Chapman S."/>
            <person name="Gujja S."/>
            <person name="Saif S."/>
            <person name="Birren B."/>
        </authorList>
    </citation>
    <scope>NUCLEOTIDE SEQUENCE</scope>
    <source>
        <strain evidence="2">CBS 10118</strain>
    </source>
</reference>
<dbReference type="AlphaFoldDB" id="A0A1B9G6J7"/>
<feature type="compositionally biased region" description="Low complexity" evidence="1">
    <location>
        <begin position="323"/>
        <end position="334"/>
    </location>
</feature>
<dbReference type="RefSeq" id="XP_019047734.1">
    <property type="nucleotide sequence ID" value="XM_019190986.1"/>
</dbReference>
<proteinExistence type="predicted"/>
<feature type="compositionally biased region" description="Low complexity" evidence="1">
    <location>
        <begin position="136"/>
        <end position="145"/>
    </location>
</feature>
<dbReference type="VEuPathDB" id="FungiDB:I302_04351"/>
<feature type="compositionally biased region" description="Low complexity" evidence="1">
    <location>
        <begin position="98"/>
        <end position="110"/>
    </location>
</feature>
<evidence type="ECO:0000313" key="4">
    <source>
        <dbReference type="Proteomes" id="UP000092730"/>
    </source>
</evidence>
<dbReference type="KEGG" id="kbi:30208750"/>
<sequence length="427" mass="44500">MPTSSPSTTTLPRPRSSPSLHTGTHHTQSQTNKMKRDLSFTPTPRAAQPPPIMVALAGWPEPIYVSSLASAAGASERRGSTGMGFEPLSSGQVYDGVATSTSSSPAIPISLINDSHLPNPSKKIKSRPGTPPPPSSSTIYHTIPSSSPPIMPTSTTSTSSETSPVSMSPGLTGPTNSNSDKPIIPASIQNKLKLKPKVKTNPIPNIVPTPITAPNLSIFATVCPHLTDPSLGPCPFKSHPHDVRNMFPPTSHLSPTSSSSPLGVSVSVGSSSSPPLSDEALSSPELEKTLENRNPQGLTNYFPIPGAGAPKPRSRTVARLNPKGSSSSSSTSSGSGSGSGRKKGSTFNDPRYGAILHKGRALPVVPSWDTTPVNNGFPVNGAGKGKEKERLDDTMDVDHKVKDEEDVVNSGELQSIGNGTGVKMEVE</sequence>
<evidence type="ECO:0000256" key="1">
    <source>
        <dbReference type="SAM" id="MobiDB-lite"/>
    </source>
</evidence>
<organism evidence="2">
    <name type="scientific">Kwoniella bestiolae CBS 10118</name>
    <dbReference type="NCBI Taxonomy" id="1296100"/>
    <lineage>
        <taxon>Eukaryota</taxon>
        <taxon>Fungi</taxon>
        <taxon>Dikarya</taxon>
        <taxon>Basidiomycota</taxon>
        <taxon>Agaricomycotina</taxon>
        <taxon>Tremellomycetes</taxon>
        <taxon>Tremellales</taxon>
        <taxon>Cryptococcaceae</taxon>
        <taxon>Kwoniella</taxon>
    </lineage>
</organism>
<name>A0A1B9G6J7_9TREE</name>
<accession>A0A1B9G6J7</accession>
<reference evidence="3" key="4">
    <citation type="submission" date="2024-02" db="EMBL/GenBank/DDBJ databases">
        <title>Comparative genomics of Cryptococcus and Kwoniella reveals pathogenesis evolution and contrasting modes of karyotype evolution via chromosome fusion or intercentromeric recombination.</title>
        <authorList>
            <person name="Coelho M.A."/>
            <person name="David-Palma M."/>
            <person name="Shea T."/>
            <person name="Bowers K."/>
            <person name="McGinley-Smith S."/>
            <person name="Mohammad A.W."/>
            <person name="Gnirke A."/>
            <person name="Yurkov A.M."/>
            <person name="Nowrousian M."/>
            <person name="Sun S."/>
            <person name="Cuomo C.A."/>
            <person name="Heitman J."/>
        </authorList>
    </citation>
    <scope>NUCLEOTIDE SEQUENCE</scope>
    <source>
        <strain evidence="3">CBS 10118</strain>
    </source>
</reference>
<feature type="region of interest" description="Disordered" evidence="1">
    <location>
        <begin position="375"/>
        <end position="427"/>
    </location>
</feature>
<dbReference type="GeneID" id="30208750"/>
<reference evidence="2" key="1">
    <citation type="submission" date="2013-07" db="EMBL/GenBank/DDBJ databases">
        <title>The Genome Sequence of Cryptococcus bestiolae CBS10118.</title>
        <authorList>
            <consortium name="The Broad Institute Genome Sequencing Platform"/>
            <person name="Cuomo C."/>
            <person name="Litvintseva A."/>
            <person name="Chen Y."/>
            <person name="Heitman J."/>
            <person name="Sun S."/>
            <person name="Springer D."/>
            <person name="Dromer F."/>
            <person name="Young S.K."/>
            <person name="Zeng Q."/>
            <person name="Gargeya S."/>
            <person name="Fitzgerald M."/>
            <person name="Abouelleil A."/>
            <person name="Alvarado L."/>
            <person name="Berlin A.M."/>
            <person name="Chapman S.B."/>
            <person name="Dewar J."/>
            <person name="Goldberg J."/>
            <person name="Griggs A."/>
            <person name="Gujja S."/>
            <person name="Hansen M."/>
            <person name="Howarth C."/>
            <person name="Imamovic A."/>
            <person name="Larimer J."/>
            <person name="McCowan C."/>
            <person name="Murphy C."/>
            <person name="Pearson M."/>
            <person name="Priest M."/>
            <person name="Roberts A."/>
            <person name="Saif S."/>
            <person name="Shea T."/>
            <person name="Sykes S."/>
            <person name="Wortman J."/>
            <person name="Nusbaum C."/>
            <person name="Birren B."/>
        </authorList>
    </citation>
    <scope>NUCLEOTIDE SEQUENCE [LARGE SCALE GENOMIC DNA]</scope>
    <source>
        <strain evidence="2">CBS 10118</strain>
    </source>
</reference>
<evidence type="ECO:0000313" key="3">
    <source>
        <dbReference type="EMBL" id="WVW79011.1"/>
    </source>
</evidence>
<feature type="region of interest" description="Disordered" evidence="1">
    <location>
        <begin position="69"/>
        <end position="183"/>
    </location>
</feature>